<dbReference type="InterPro" id="IPR002901">
    <property type="entry name" value="MGlyc_endo_b_GlcNAc-like_dom"/>
</dbReference>
<evidence type="ECO:0000256" key="8">
    <source>
        <dbReference type="ARBA" id="ARBA00022801"/>
    </source>
</evidence>
<feature type="region of interest" description="Disordered" evidence="12">
    <location>
        <begin position="108"/>
        <end position="128"/>
    </location>
</feature>
<protein>
    <recommendedName>
        <fullName evidence="5">Peptidoglycan hydrolase FlgJ</fullName>
    </recommendedName>
    <alternativeName>
        <fullName evidence="11">Muramidase FlgJ</fullName>
    </alternativeName>
</protein>
<keyword evidence="8 14" id="KW-0378">Hydrolase</keyword>
<evidence type="ECO:0000256" key="3">
    <source>
        <dbReference type="ARBA" id="ARBA00006880"/>
    </source>
</evidence>
<evidence type="ECO:0000256" key="6">
    <source>
        <dbReference type="ARBA" id="ARBA00022764"/>
    </source>
</evidence>
<evidence type="ECO:0000256" key="7">
    <source>
        <dbReference type="ARBA" id="ARBA00022795"/>
    </source>
</evidence>
<feature type="region of interest" description="Disordered" evidence="12">
    <location>
        <begin position="140"/>
        <end position="162"/>
    </location>
</feature>
<keyword evidence="7" id="KW-1005">Bacterial flagellum biogenesis</keyword>
<dbReference type="GO" id="GO:0044780">
    <property type="term" value="P:bacterial-type flagellum assembly"/>
    <property type="evidence" value="ECO:0007669"/>
    <property type="project" value="InterPro"/>
</dbReference>
<evidence type="ECO:0000256" key="12">
    <source>
        <dbReference type="SAM" id="MobiDB-lite"/>
    </source>
</evidence>
<dbReference type="EMBL" id="CP018632">
    <property type="protein sequence ID" value="ASJ71802.1"/>
    <property type="molecule type" value="Genomic_DNA"/>
</dbReference>
<feature type="compositionally biased region" description="Polar residues" evidence="12">
    <location>
        <begin position="108"/>
        <end position="119"/>
    </location>
</feature>
<evidence type="ECO:0000256" key="1">
    <source>
        <dbReference type="ARBA" id="ARBA00002954"/>
    </source>
</evidence>
<dbReference type="Gene3D" id="1.10.530.10">
    <property type="match status" value="1"/>
</dbReference>
<keyword evidence="6" id="KW-0574">Periplasm</keyword>
<dbReference type="Pfam" id="PF01832">
    <property type="entry name" value="Glucosaminidase"/>
    <property type="match status" value="1"/>
</dbReference>
<evidence type="ECO:0000313" key="15">
    <source>
        <dbReference type="Proteomes" id="UP000250079"/>
    </source>
</evidence>
<dbReference type="GO" id="GO:0071973">
    <property type="term" value="P:bacterial-type flagellum-dependent cell motility"/>
    <property type="evidence" value="ECO:0007669"/>
    <property type="project" value="TreeGrafter"/>
</dbReference>
<dbReference type="KEGG" id="gai:IMCC3135_08515"/>
<evidence type="ECO:0000256" key="9">
    <source>
        <dbReference type="ARBA" id="ARBA00023295"/>
    </source>
</evidence>
<comment type="subcellular location">
    <subcellularLocation>
        <location evidence="2">Periplasm</location>
    </subcellularLocation>
</comment>
<evidence type="ECO:0000259" key="13">
    <source>
        <dbReference type="SMART" id="SM00047"/>
    </source>
</evidence>
<dbReference type="GO" id="GO:0016798">
    <property type="term" value="F:hydrolase activity, acting on glycosyl bonds"/>
    <property type="evidence" value="ECO:0007669"/>
    <property type="project" value="UniProtKB-KW"/>
</dbReference>
<evidence type="ECO:0000313" key="14">
    <source>
        <dbReference type="EMBL" id="ASJ71802.1"/>
    </source>
</evidence>
<dbReference type="Gene3D" id="2.10.70.40">
    <property type="entry name" value="peptidoglycan hydrolase"/>
    <property type="match status" value="1"/>
</dbReference>
<dbReference type="InterPro" id="IPR013377">
    <property type="entry name" value="FlgJ"/>
</dbReference>
<dbReference type="OrthoDB" id="289937at2"/>
<gene>
    <name evidence="14" type="primary">flgJ</name>
    <name evidence="14" type="ORF">IMCC3135_08515</name>
</gene>
<keyword evidence="9 14" id="KW-0326">Glycosidase</keyword>
<evidence type="ECO:0000256" key="4">
    <source>
        <dbReference type="ARBA" id="ARBA00007974"/>
    </source>
</evidence>
<dbReference type="GO" id="GO:0004040">
    <property type="term" value="F:amidase activity"/>
    <property type="evidence" value="ECO:0007669"/>
    <property type="project" value="InterPro"/>
</dbReference>
<comment type="similarity">
    <text evidence="3">In the N-terminal section; belongs to the FlgJ family.</text>
</comment>
<proteinExistence type="inferred from homology"/>
<dbReference type="AlphaFoldDB" id="A0A2Z2NK80"/>
<keyword evidence="10" id="KW-0961">Cell wall biogenesis/degradation</keyword>
<feature type="compositionally biased region" description="Low complexity" evidence="12">
    <location>
        <begin position="148"/>
        <end position="160"/>
    </location>
</feature>
<comment type="function">
    <text evidence="1">Flagellum-specific muramidase which hydrolyzes the peptidoglycan layer to assemble the rod structure in the periplasmic space.</text>
</comment>
<accession>A0A2Z2NK80</accession>
<evidence type="ECO:0000256" key="11">
    <source>
        <dbReference type="ARBA" id="ARBA00030835"/>
    </source>
</evidence>
<dbReference type="NCBIfam" id="TIGR02541">
    <property type="entry name" value="flagell_FlgJ"/>
    <property type="match status" value="1"/>
</dbReference>
<dbReference type="InterPro" id="IPR051056">
    <property type="entry name" value="Glycosyl_Hydrolase_73"/>
</dbReference>
<feature type="compositionally biased region" description="Polar residues" evidence="12">
    <location>
        <begin position="20"/>
        <end position="35"/>
    </location>
</feature>
<keyword evidence="15" id="KW-1185">Reference proteome</keyword>
<dbReference type="PANTHER" id="PTHR33308">
    <property type="entry name" value="PEPTIDOGLYCAN HYDROLASE FLGJ"/>
    <property type="match status" value="1"/>
</dbReference>
<dbReference type="GO" id="GO:0042597">
    <property type="term" value="C:periplasmic space"/>
    <property type="evidence" value="ECO:0007669"/>
    <property type="project" value="UniProtKB-SubCell"/>
</dbReference>
<name>A0A2Z2NK80_9GAMM</name>
<dbReference type="Pfam" id="PF10135">
    <property type="entry name" value="Rod-binding"/>
    <property type="match status" value="1"/>
</dbReference>
<dbReference type="RefSeq" id="WP_088917192.1">
    <property type="nucleotide sequence ID" value="NZ_CP018632.1"/>
</dbReference>
<feature type="domain" description="Mannosyl-glycoprotein endo-beta-N-acetylglucosamidase-like" evidence="13">
    <location>
        <begin position="181"/>
        <end position="340"/>
    </location>
</feature>
<dbReference type="GO" id="GO:0071555">
    <property type="term" value="P:cell wall organization"/>
    <property type="evidence" value="ECO:0007669"/>
    <property type="project" value="UniProtKB-KW"/>
</dbReference>
<dbReference type="InterPro" id="IPR019301">
    <property type="entry name" value="Flagellar_prot_FlgJ_N"/>
</dbReference>
<comment type="similarity">
    <text evidence="4">In the C-terminal section; belongs to the glycosyl hydrolase 73 family.</text>
</comment>
<dbReference type="PANTHER" id="PTHR33308:SF9">
    <property type="entry name" value="PEPTIDOGLYCAN HYDROLASE FLGJ"/>
    <property type="match status" value="1"/>
</dbReference>
<dbReference type="Proteomes" id="UP000250079">
    <property type="component" value="Chromosome"/>
</dbReference>
<feature type="region of interest" description="Disordered" evidence="12">
    <location>
        <begin position="20"/>
        <end position="41"/>
    </location>
</feature>
<evidence type="ECO:0000256" key="5">
    <source>
        <dbReference type="ARBA" id="ARBA00013433"/>
    </source>
</evidence>
<evidence type="ECO:0000256" key="2">
    <source>
        <dbReference type="ARBA" id="ARBA00004418"/>
    </source>
</evidence>
<reference evidence="14 15" key="1">
    <citation type="submission" date="2016-12" db="EMBL/GenBank/DDBJ databases">
        <authorList>
            <person name="Song W.-J."/>
            <person name="Kurnit D.M."/>
        </authorList>
    </citation>
    <scope>NUCLEOTIDE SEQUENCE [LARGE SCALE GENOMIC DNA]</scope>
    <source>
        <strain evidence="14 15">IMCC3135</strain>
    </source>
</reference>
<organism evidence="14 15">
    <name type="scientific">Granulosicoccus antarcticus IMCC3135</name>
    <dbReference type="NCBI Taxonomy" id="1192854"/>
    <lineage>
        <taxon>Bacteria</taxon>
        <taxon>Pseudomonadati</taxon>
        <taxon>Pseudomonadota</taxon>
        <taxon>Gammaproteobacteria</taxon>
        <taxon>Chromatiales</taxon>
        <taxon>Granulosicoccaceae</taxon>
        <taxon>Granulosicoccus</taxon>
    </lineage>
</organism>
<sequence>MTELAPADLSALIQVQQIKSGSLQSRQSDNQNGDTAEQAKARDAANKFEALLIHNMLKSMRKTTMAENTSNQRAIYDDMLDKNLADSMIKAGGIGVAEQLMKQLHGNNATKNSEATSHTTGDKTATRDHLRLRELAMSINGNQRSDESSGSSAASQPTVSDKGLNRLKMLSRLWGQTESTQAGSTMAKTEFLQSLAPHAKRSAQRLGTTTSAVLAIAALETGWGQSMLKNETGQSSNNYFGIKAGAKDKDFTSNTTTEYLNGKSHNVQARFKSYDSSADSVEGFADFILENPRYSTALQHASNPERFLKELHVAGYATDPRYADKAITVMRQVEQQTSKP</sequence>
<dbReference type="SMART" id="SM00047">
    <property type="entry name" value="LYZ2"/>
    <property type="match status" value="1"/>
</dbReference>
<evidence type="ECO:0000256" key="10">
    <source>
        <dbReference type="ARBA" id="ARBA00023316"/>
    </source>
</evidence>